<dbReference type="EMBL" id="JAOWLB010000001">
    <property type="protein sequence ID" value="MCV2887029.1"/>
    <property type="molecule type" value="Genomic_DNA"/>
</dbReference>
<keyword evidence="2" id="KW-1185">Reference proteome</keyword>
<reference evidence="1 2" key="1">
    <citation type="submission" date="2022-10" db="EMBL/GenBank/DDBJ databases">
        <title>Ruegeria sp. nov., isolated from ocean surface sediments.</title>
        <authorList>
            <person name="He W."/>
            <person name="Xue H.-P."/>
            <person name="Zhang D.-F."/>
        </authorList>
    </citation>
    <scope>NUCLEOTIDE SEQUENCE [LARGE SCALE GENOMIC DNA]</scope>
    <source>
        <strain evidence="1 2">XHP0148</strain>
    </source>
</reference>
<evidence type="ECO:0000313" key="2">
    <source>
        <dbReference type="Proteomes" id="UP001320899"/>
    </source>
</evidence>
<gene>
    <name evidence="1" type="ORF">OE747_01680</name>
</gene>
<dbReference type="RefSeq" id="WP_263826872.1">
    <property type="nucleotide sequence ID" value="NZ_JAOWLB010000001.1"/>
</dbReference>
<proteinExistence type="predicted"/>
<organism evidence="1 2">
    <name type="scientific">Ruegeria aquimaris</name>
    <dbReference type="NCBI Taxonomy" id="2984333"/>
    <lineage>
        <taxon>Bacteria</taxon>
        <taxon>Pseudomonadati</taxon>
        <taxon>Pseudomonadota</taxon>
        <taxon>Alphaproteobacteria</taxon>
        <taxon>Rhodobacterales</taxon>
        <taxon>Roseobacteraceae</taxon>
        <taxon>Ruegeria</taxon>
    </lineage>
</organism>
<comment type="caution">
    <text evidence="1">The sequence shown here is derived from an EMBL/GenBank/DDBJ whole genome shotgun (WGS) entry which is preliminary data.</text>
</comment>
<protein>
    <submittedName>
        <fullName evidence="1">Uncharacterized protein</fullName>
    </submittedName>
</protein>
<accession>A0ABT3AED1</accession>
<name>A0ABT3AED1_9RHOB</name>
<sequence length="80" mass="9457">MLITVRCPMCRRTVNFWAADLIKVLGPDHELQNPPFPCSRCKNNEVDVRWTIPAASDLERLTVRRPVRQIVKWIWRDEKA</sequence>
<evidence type="ECO:0000313" key="1">
    <source>
        <dbReference type="EMBL" id="MCV2887029.1"/>
    </source>
</evidence>
<dbReference type="Proteomes" id="UP001320899">
    <property type="component" value="Unassembled WGS sequence"/>
</dbReference>